<evidence type="ECO:0000313" key="10">
    <source>
        <dbReference type="EMBL" id="NNH21686.1"/>
    </source>
</evidence>
<evidence type="ECO:0000256" key="8">
    <source>
        <dbReference type="SAM" id="SignalP"/>
    </source>
</evidence>
<comment type="caution">
    <text evidence="10">The sequence shown here is derived from an EMBL/GenBank/DDBJ whole genome shotgun (WGS) entry which is preliminary data.</text>
</comment>
<feature type="domain" description="GH26" evidence="9">
    <location>
        <begin position="229"/>
        <end position="507"/>
    </location>
</feature>
<gene>
    <name evidence="10" type="ORF">HLB09_01005</name>
</gene>
<protein>
    <submittedName>
        <fullName evidence="10">DNRLRE domain-containing protein</fullName>
    </submittedName>
</protein>
<dbReference type="AlphaFoldDB" id="A0A849BQ61"/>
<dbReference type="PROSITE" id="PS51764">
    <property type="entry name" value="GH26"/>
    <property type="match status" value="1"/>
</dbReference>
<keyword evidence="5 6" id="KW-0326">Glycosidase</keyword>
<comment type="subcellular location">
    <subcellularLocation>
        <location evidence="1">Secreted</location>
    </subcellularLocation>
</comment>
<dbReference type="SUPFAM" id="SSF51445">
    <property type="entry name" value="(Trans)glycosidases"/>
    <property type="match status" value="1"/>
</dbReference>
<dbReference type="Pfam" id="PF24517">
    <property type="entry name" value="CBM96"/>
    <property type="match status" value="1"/>
</dbReference>
<evidence type="ECO:0000256" key="3">
    <source>
        <dbReference type="ARBA" id="ARBA00022729"/>
    </source>
</evidence>
<accession>A0A849BQ61</accession>
<feature type="active site" description="Proton donor" evidence="6">
    <location>
        <position position="340"/>
    </location>
</feature>
<dbReference type="Proteomes" id="UP000555552">
    <property type="component" value="Unassembled WGS sequence"/>
</dbReference>
<dbReference type="GO" id="GO:0005576">
    <property type="term" value="C:extracellular region"/>
    <property type="evidence" value="ECO:0007669"/>
    <property type="project" value="UniProtKB-SubCell"/>
</dbReference>
<keyword evidence="4 6" id="KW-0378">Hydrolase</keyword>
<feature type="signal peptide" evidence="8">
    <location>
        <begin position="1"/>
        <end position="34"/>
    </location>
</feature>
<organism evidence="10 11">
    <name type="scientific">Pseudokineococcus marinus</name>
    <dbReference type="NCBI Taxonomy" id="351215"/>
    <lineage>
        <taxon>Bacteria</taxon>
        <taxon>Bacillati</taxon>
        <taxon>Actinomycetota</taxon>
        <taxon>Actinomycetes</taxon>
        <taxon>Kineosporiales</taxon>
        <taxon>Kineosporiaceae</taxon>
        <taxon>Pseudokineococcus</taxon>
    </lineage>
</organism>
<dbReference type="GO" id="GO:0004553">
    <property type="term" value="F:hydrolase activity, hydrolyzing O-glycosyl compounds"/>
    <property type="evidence" value="ECO:0007669"/>
    <property type="project" value="InterPro"/>
</dbReference>
<proteinExistence type="inferred from homology"/>
<dbReference type="InterPro" id="IPR006311">
    <property type="entry name" value="TAT_signal"/>
</dbReference>
<feature type="chain" id="PRO_5032910014" evidence="8">
    <location>
        <begin position="35"/>
        <end position="507"/>
    </location>
</feature>
<name>A0A849BQ61_9ACTN</name>
<dbReference type="RefSeq" id="WP_171201554.1">
    <property type="nucleotide sequence ID" value="NZ_BAAANP010000022.1"/>
</dbReference>
<dbReference type="InterPro" id="IPR055372">
    <property type="entry name" value="CBM96"/>
</dbReference>
<dbReference type="InterPro" id="IPR022790">
    <property type="entry name" value="GH26_dom"/>
</dbReference>
<evidence type="ECO:0000259" key="9">
    <source>
        <dbReference type="PROSITE" id="PS51764"/>
    </source>
</evidence>
<dbReference type="NCBIfam" id="NF033679">
    <property type="entry name" value="DNRLRE_dom"/>
    <property type="match status" value="1"/>
</dbReference>
<evidence type="ECO:0000256" key="7">
    <source>
        <dbReference type="SAM" id="MobiDB-lite"/>
    </source>
</evidence>
<feature type="region of interest" description="Disordered" evidence="7">
    <location>
        <begin position="197"/>
        <end position="241"/>
    </location>
</feature>
<reference evidence="10 11" key="1">
    <citation type="submission" date="2020-05" db="EMBL/GenBank/DDBJ databases">
        <title>MicrobeNet Type strains.</title>
        <authorList>
            <person name="Nicholson A.C."/>
        </authorList>
    </citation>
    <scope>NUCLEOTIDE SEQUENCE [LARGE SCALE GENOMIC DNA]</scope>
    <source>
        <strain evidence="10 11">JCM 14547</strain>
    </source>
</reference>
<evidence type="ECO:0000313" key="11">
    <source>
        <dbReference type="Proteomes" id="UP000555552"/>
    </source>
</evidence>
<keyword evidence="3 8" id="KW-0732">Signal</keyword>
<feature type="compositionally biased region" description="Pro residues" evidence="7">
    <location>
        <begin position="199"/>
        <end position="240"/>
    </location>
</feature>
<keyword evidence="11" id="KW-1185">Reference proteome</keyword>
<dbReference type="InterPro" id="IPR017853">
    <property type="entry name" value="GH"/>
</dbReference>
<keyword evidence="2" id="KW-0964">Secreted</keyword>
<evidence type="ECO:0000256" key="6">
    <source>
        <dbReference type="PROSITE-ProRule" id="PRU01100"/>
    </source>
</evidence>
<dbReference type="Gene3D" id="3.20.20.80">
    <property type="entry name" value="Glycosidases"/>
    <property type="match status" value="1"/>
</dbReference>
<comment type="similarity">
    <text evidence="6">Belongs to the glycosyl hydrolase 26 family.</text>
</comment>
<evidence type="ECO:0000256" key="5">
    <source>
        <dbReference type="ARBA" id="ARBA00023295"/>
    </source>
</evidence>
<sequence>MTAKHRRARRSLLALSATAAVAGSALVGVPSSQAATTTGTVTSTASADAYVEKQAPDRTTGTSTKVVAASTSAMTKRALIRFPAPRVPAGAKITKAEIRVSSTRTQPGRVDVQSLGSSSWDEKKVTWKTAPASTGSVTSVSFPKTAKAFTVDVTGHVAKSLPLNFSVTVPSGVSEILSRESGAATAPKLVVTYSLVTPDPTPPAPTTPPPAPTPVTPPPAPTPVTPPPAPTPVTPPPAPAPVSEVPTLFGANAYRNAGETYATAFQRQQERYGTFGVSRYFFSGLPGTWPGDAGLSGKPVVVSFKAPPRDILAGTYDSRLRTWFATAPRDRQVNWTYFHEPEDDIERGSFTAADYRAAWRHLDRLATEAKNDRLKATPVLMCWSLNPASRRNWKDYYPGDDVVDEMGWDCYNHGANSGQYASPASVFGVAKAASDSVGKPYGIAEMGSLLVAGDTGVRRAAWIRDSATWLRQNDARWAIYFDAPVGGEFRLLDEASAQAWRWAVCGG</sequence>
<dbReference type="PROSITE" id="PS51318">
    <property type="entry name" value="TAT"/>
    <property type="match status" value="1"/>
</dbReference>
<evidence type="ECO:0000256" key="4">
    <source>
        <dbReference type="ARBA" id="ARBA00022801"/>
    </source>
</evidence>
<dbReference type="EMBL" id="JABEMA010000005">
    <property type="protein sequence ID" value="NNH21686.1"/>
    <property type="molecule type" value="Genomic_DNA"/>
</dbReference>
<evidence type="ECO:0000256" key="1">
    <source>
        <dbReference type="ARBA" id="ARBA00004613"/>
    </source>
</evidence>
<dbReference type="PRINTS" id="PR01217">
    <property type="entry name" value="PRICHEXTENSN"/>
</dbReference>
<evidence type="ECO:0000256" key="2">
    <source>
        <dbReference type="ARBA" id="ARBA00022525"/>
    </source>
</evidence>
<feature type="active site" description="Nucleophile" evidence="6">
    <location>
        <position position="445"/>
    </location>
</feature>